<dbReference type="Gene3D" id="3.10.129.10">
    <property type="entry name" value="Hotdog Thioesterase"/>
    <property type="match status" value="1"/>
</dbReference>
<comment type="caution">
    <text evidence="3">The sequence shown here is derived from an EMBL/GenBank/DDBJ whole genome shotgun (WGS) entry which is preliminary data.</text>
</comment>
<evidence type="ECO:0000313" key="3">
    <source>
        <dbReference type="EMBL" id="MFD2602895.1"/>
    </source>
</evidence>
<gene>
    <name evidence="3" type="ORF">ACFSR3_12565</name>
</gene>
<keyword evidence="4" id="KW-1185">Reference proteome</keyword>
<keyword evidence="2 3" id="KW-0378">Hydrolase</keyword>
<dbReference type="PANTHER" id="PTHR31793">
    <property type="entry name" value="4-HYDROXYBENZOYL-COA THIOESTERASE FAMILY MEMBER"/>
    <property type="match status" value="1"/>
</dbReference>
<accession>A0ABW5NX24</accession>
<proteinExistence type="inferred from homology"/>
<organism evidence="3 4">
    <name type="scientific">Flavobacterium suzhouense</name>
    <dbReference type="NCBI Taxonomy" id="1529638"/>
    <lineage>
        <taxon>Bacteria</taxon>
        <taxon>Pseudomonadati</taxon>
        <taxon>Bacteroidota</taxon>
        <taxon>Flavobacteriia</taxon>
        <taxon>Flavobacteriales</taxon>
        <taxon>Flavobacteriaceae</taxon>
        <taxon>Flavobacterium</taxon>
    </lineage>
</organism>
<dbReference type="EMBL" id="JBHUMD010000026">
    <property type="protein sequence ID" value="MFD2602895.1"/>
    <property type="molecule type" value="Genomic_DNA"/>
</dbReference>
<dbReference type="RefSeq" id="WP_379821389.1">
    <property type="nucleotide sequence ID" value="NZ_JBHUMD010000026.1"/>
</dbReference>
<reference evidence="4" key="1">
    <citation type="journal article" date="2019" name="Int. J. Syst. Evol. Microbiol.">
        <title>The Global Catalogue of Microorganisms (GCM) 10K type strain sequencing project: providing services to taxonomists for standard genome sequencing and annotation.</title>
        <authorList>
            <consortium name="The Broad Institute Genomics Platform"/>
            <consortium name="The Broad Institute Genome Sequencing Center for Infectious Disease"/>
            <person name="Wu L."/>
            <person name="Ma J."/>
        </authorList>
    </citation>
    <scope>NUCLEOTIDE SEQUENCE [LARGE SCALE GENOMIC DNA]</scope>
    <source>
        <strain evidence="4">KCTC 42107</strain>
    </source>
</reference>
<dbReference type="CDD" id="cd00586">
    <property type="entry name" value="4HBT"/>
    <property type="match status" value="1"/>
</dbReference>
<evidence type="ECO:0000256" key="1">
    <source>
        <dbReference type="ARBA" id="ARBA00005953"/>
    </source>
</evidence>
<evidence type="ECO:0000313" key="4">
    <source>
        <dbReference type="Proteomes" id="UP001597480"/>
    </source>
</evidence>
<dbReference type="InterPro" id="IPR050563">
    <property type="entry name" value="4-hydroxybenzoyl-CoA_TE"/>
</dbReference>
<dbReference type="InterPro" id="IPR029069">
    <property type="entry name" value="HotDog_dom_sf"/>
</dbReference>
<sequence>MEPKTFYKIRFTDCDSFKHLHNSGYIDYMLNAREDHLKDFHDISMTMLYEKGCGWMVNKHEIVYLAPALYNENICIKSSLIKLSDDTLLVEMSMWNEQETQLKALLWTKFIHVNMQTSKRDKHPDWFIQLAKPIENTTLQEVNSLNERLAMLVRR</sequence>
<dbReference type="GO" id="GO:0016787">
    <property type="term" value="F:hydrolase activity"/>
    <property type="evidence" value="ECO:0007669"/>
    <property type="project" value="UniProtKB-KW"/>
</dbReference>
<dbReference type="SUPFAM" id="SSF54637">
    <property type="entry name" value="Thioesterase/thiol ester dehydrase-isomerase"/>
    <property type="match status" value="1"/>
</dbReference>
<dbReference type="PANTHER" id="PTHR31793:SF27">
    <property type="entry name" value="NOVEL THIOESTERASE SUPERFAMILY DOMAIN AND SAPOSIN A-TYPE DOMAIN CONTAINING PROTEIN (0610012H03RIK)"/>
    <property type="match status" value="1"/>
</dbReference>
<comment type="similarity">
    <text evidence="1">Belongs to the 4-hydroxybenzoyl-CoA thioesterase family.</text>
</comment>
<name>A0ABW5NX24_9FLAO</name>
<protein>
    <submittedName>
        <fullName evidence="3">Acyl-CoA thioesterase</fullName>
        <ecNumber evidence="3">3.1.2.-</ecNumber>
    </submittedName>
</protein>
<evidence type="ECO:0000256" key="2">
    <source>
        <dbReference type="ARBA" id="ARBA00022801"/>
    </source>
</evidence>
<dbReference type="EC" id="3.1.2.-" evidence="3"/>
<dbReference type="Proteomes" id="UP001597480">
    <property type="component" value="Unassembled WGS sequence"/>
</dbReference>
<dbReference type="Pfam" id="PF13279">
    <property type="entry name" value="4HBT_2"/>
    <property type="match status" value="1"/>
</dbReference>